<dbReference type="CDD" id="cd17546">
    <property type="entry name" value="REC_hyHK_CKI1_RcsC-like"/>
    <property type="match status" value="1"/>
</dbReference>
<feature type="domain" description="Response regulatory" evidence="11">
    <location>
        <begin position="631"/>
        <end position="748"/>
    </location>
</feature>
<dbReference type="SUPFAM" id="SSF158472">
    <property type="entry name" value="HAMP domain-like"/>
    <property type="match status" value="1"/>
</dbReference>
<dbReference type="InterPro" id="IPR005467">
    <property type="entry name" value="His_kinase_dom"/>
</dbReference>
<dbReference type="InterPro" id="IPR001789">
    <property type="entry name" value="Sig_transdc_resp-reg_receiver"/>
</dbReference>
<dbReference type="AlphaFoldDB" id="A0A6J4JUI7"/>
<evidence type="ECO:0000256" key="8">
    <source>
        <dbReference type="SAM" id="Coils"/>
    </source>
</evidence>
<keyword evidence="9" id="KW-0812">Transmembrane</keyword>
<evidence type="ECO:0000259" key="10">
    <source>
        <dbReference type="PROSITE" id="PS50109"/>
    </source>
</evidence>
<dbReference type="InterPro" id="IPR003661">
    <property type="entry name" value="HisK_dim/P_dom"/>
</dbReference>
<dbReference type="CDD" id="cd06225">
    <property type="entry name" value="HAMP"/>
    <property type="match status" value="1"/>
</dbReference>
<feature type="domain" description="HAMP" evidence="12">
    <location>
        <begin position="305"/>
        <end position="358"/>
    </location>
</feature>
<dbReference type="Gene3D" id="3.40.50.2300">
    <property type="match status" value="1"/>
</dbReference>
<evidence type="ECO:0000256" key="2">
    <source>
        <dbReference type="ARBA" id="ARBA00004370"/>
    </source>
</evidence>
<evidence type="ECO:0000256" key="4">
    <source>
        <dbReference type="ARBA" id="ARBA00022553"/>
    </source>
</evidence>
<dbReference type="PRINTS" id="PR00344">
    <property type="entry name" value="BCTRLSENSOR"/>
</dbReference>
<feature type="transmembrane region" description="Helical" evidence="9">
    <location>
        <begin position="21"/>
        <end position="38"/>
    </location>
</feature>
<organism evidence="13">
    <name type="scientific">uncultured Craurococcus sp</name>
    <dbReference type="NCBI Taxonomy" id="1135998"/>
    <lineage>
        <taxon>Bacteria</taxon>
        <taxon>Pseudomonadati</taxon>
        <taxon>Pseudomonadota</taxon>
        <taxon>Alphaproteobacteria</taxon>
        <taxon>Acetobacterales</taxon>
        <taxon>Acetobacteraceae</taxon>
        <taxon>Craurococcus</taxon>
        <taxon>environmental samples</taxon>
    </lineage>
</organism>
<feature type="transmembrane region" description="Helical" evidence="9">
    <location>
        <begin position="284"/>
        <end position="303"/>
    </location>
</feature>
<dbReference type="SMART" id="SM00448">
    <property type="entry name" value="REC"/>
    <property type="match status" value="1"/>
</dbReference>
<dbReference type="CDD" id="cd12915">
    <property type="entry name" value="PDC2_DGC_like"/>
    <property type="match status" value="1"/>
</dbReference>
<dbReference type="PROSITE" id="PS50110">
    <property type="entry name" value="RESPONSE_REGULATORY"/>
    <property type="match status" value="1"/>
</dbReference>
<protein>
    <recommendedName>
        <fullName evidence="3">histidine kinase</fullName>
        <ecNumber evidence="3">2.7.13.3</ecNumber>
    </recommendedName>
</protein>
<feature type="modified residue" description="4-aspartylphosphate" evidence="7">
    <location>
        <position position="680"/>
    </location>
</feature>
<dbReference type="GO" id="GO:0000155">
    <property type="term" value="F:phosphorelay sensor kinase activity"/>
    <property type="evidence" value="ECO:0007669"/>
    <property type="project" value="InterPro"/>
</dbReference>
<dbReference type="InterPro" id="IPR003594">
    <property type="entry name" value="HATPase_dom"/>
</dbReference>
<feature type="domain" description="Histidine kinase" evidence="10">
    <location>
        <begin position="394"/>
        <end position="610"/>
    </location>
</feature>
<dbReference type="SUPFAM" id="SSF55874">
    <property type="entry name" value="ATPase domain of HSP90 chaperone/DNA topoisomerase II/histidine kinase"/>
    <property type="match status" value="1"/>
</dbReference>
<dbReference type="Gene3D" id="1.10.287.130">
    <property type="match status" value="1"/>
</dbReference>
<dbReference type="InterPro" id="IPR011006">
    <property type="entry name" value="CheY-like_superfamily"/>
</dbReference>
<evidence type="ECO:0000259" key="12">
    <source>
        <dbReference type="PROSITE" id="PS50885"/>
    </source>
</evidence>
<keyword evidence="6" id="KW-0418">Kinase</keyword>
<reference evidence="13" key="1">
    <citation type="submission" date="2020-02" db="EMBL/GenBank/DDBJ databases">
        <authorList>
            <person name="Meier V. D."/>
        </authorList>
    </citation>
    <scope>NUCLEOTIDE SEQUENCE</scope>
    <source>
        <strain evidence="13">AVDCRST_MAG27</strain>
    </source>
</reference>
<evidence type="ECO:0000256" key="6">
    <source>
        <dbReference type="ARBA" id="ARBA00022777"/>
    </source>
</evidence>
<dbReference type="Gene3D" id="3.30.450.20">
    <property type="entry name" value="PAS domain"/>
    <property type="match status" value="1"/>
</dbReference>
<dbReference type="Pfam" id="PF00072">
    <property type="entry name" value="Response_reg"/>
    <property type="match status" value="1"/>
</dbReference>
<comment type="catalytic activity">
    <reaction evidence="1">
        <text>ATP + protein L-histidine = ADP + protein N-phospho-L-histidine.</text>
        <dbReference type="EC" id="2.7.13.3"/>
    </reaction>
</comment>
<evidence type="ECO:0000313" key="13">
    <source>
        <dbReference type="EMBL" id="CAA9287737.1"/>
    </source>
</evidence>
<dbReference type="SMART" id="SM00304">
    <property type="entry name" value="HAMP"/>
    <property type="match status" value="1"/>
</dbReference>
<dbReference type="PANTHER" id="PTHR45339:SF5">
    <property type="entry name" value="HISTIDINE KINASE"/>
    <property type="match status" value="1"/>
</dbReference>
<sequence length="756" mass="78272">MPGLPLQPKLLHQLGSLRLRLITLILLAVLPLGGLTLWEQRRHAEGHLVEAGLALQDLAVNTAREQAALIGQVEMLLAGLARAVPPAGRAEAGCGAALDGVIGTVPWLRSLGVHDAEGRPLCAVGVPVALDPALVRATLASTRFQLADRASGAPGLPAMLAFQPLPGSPGQPRRLLLAAIDLAGLGAATRPPHPAGTDAMLLADAAGTVLARFPPAPELIGRNLHGTPLGRALTGQAGHGQGAGFLGEQRLFGFAPVPGTGATVLVSREIEAIQASIYAVQTQVLLLVLAVSLVALILALLAGRWMLLRPMDRFAAAVRRIAGGDLAARAETGRLSGELGRLAGEVNGMAASLAAQQAALEEKNAELARLAGQLAAARDTAEAANGAKTRFVRMLSHELRTPLNGIFGHVQILNADPGLTPAQRRCAEQITLSGEHLMSMIRELLDLAAIEAGKVALAPAPLRLADLAEEAAALIRPAATAKALAFGVEVAPRSAGWVSADPVRLRQVLLNLLGNAVKFTAQGEVVLRIRPAAGGLTRFEVSDTGPGMTRAERASLFQEFLRLAGAEQAEGSGLGLAITAKLVRLMGGTIGCDSAKGQGSLFWVELPLPPAAPAAPAAAEPTVLPLGEPLRLLLADDVLVNREVARALLNAAGHEVELVADGAAALDAALSRDWDAVLLDVHMPVMDGLTAARRIRAAAGPRGRVPILAVTASANQAEVEECLAAGMDAHVEKPLRAWELHNALASIRTRSLATAN</sequence>
<evidence type="ECO:0000259" key="11">
    <source>
        <dbReference type="PROSITE" id="PS50110"/>
    </source>
</evidence>
<name>A0A6J4JUI7_9PROT</name>
<dbReference type="PANTHER" id="PTHR45339">
    <property type="entry name" value="HYBRID SIGNAL TRANSDUCTION HISTIDINE KINASE J"/>
    <property type="match status" value="1"/>
</dbReference>
<keyword evidence="5" id="KW-0808">Transferase</keyword>
<dbReference type="Pfam" id="PF00672">
    <property type="entry name" value="HAMP"/>
    <property type="match status" value="1"/>
</dbReference>
<feature type="coiled-coil region" evidence="8">
    <location>
        <begin position="350"/>
        <end position="380"/>
    </location>
</feature>
<dbReference type="PROSITE" id="PS50885">
    <property type="entry name" value="HAMP"/>
    <property type="match status" value="1"/>
</dbReference>
<dbReference type="Gene3D" id="6.10.340.10">
    <property type="match status" value="1"/>
</dbReference>
<dbReference type="Pfam" id="PF00512">
    <property type="entry name" value="HisKA"/>
    <property type="match status" value="1"/>
</dbReference>
<dbReference type="SMART" id="SM00388">
    <property type="entry name" value="HisKA"/>
    <property type="match status" value="1"/>
</dbReference>
<dbReference type="SMART" id="SM00387">
    <property type="entry name" value="HATPase_c"/>
    <property type="match status" value="1"/>
</dbReference>
<dbReference type="InterPro" id="IPR004358">
    <property type="entry name" value="Sig_transdc_His_kin-like_C"/>
</dbReference>
<dbReference type="InterPro" id="IPR036890">
    <property type="entry name" value="HATPase_C_sf"/>
</dbReference>
<evidence type="ECO:0000256" key="1">
    <source>
        <dbReference type="ARBA" id="ARBA00000085"/>
    </source>
</evidence>
<dbReference type="Pfam" id="PF02518">
    <property type="entry name" value="HATPase_c"/>
    <property type="match status" value="1"/>
</dbReference>
<keyword evidence="9" id="KW-1133">Transmembrane helix</keyword>
<dbReference type="InterPro" id="IPR036097">
    <property type="entry name" value="HisK_dim/P_sf"/>
</dbReference>
<dbReference type="SUPFAM" id="SSF52172">
    <property type="entry name" value="CheY-like"/>
    <property type="match status" value="1"/>
</dbReference>
<dbReference type="CDD" id="cd00082">
    <property type="entry name" value="HisKA"/>
    <property type="match status" value="1"/>
</dbReference>
<accession>A0A6J4JUI7</accession>
<dbReference type="EC" id="2.7.13.3" evidence="3"/>
<keyword evidence="4 7" id="KW-0597">Phosphoprotein</keyword>
<dbReference type="EMBL" id="CADCTD010000185">
    <property type="protein sequence ID" value="CAA9287737.1"/>
    <property type="molecule type" value="Genomic_DNA"/>
</dbReference>
<keyword evidence="9" id="KW-0472">Membrane</keyword>
<comment type="subcellular location">
    <subcellularLocation>
        <location evidence="2">Membrane</location>
    </subcellularLocation>
</comment>
<gene>
    <name evidence="13" type="ORF">AVDCRST_MAG27-4654</name>
</gene>
<evidence type="ECO:0000256" key="5">
    <source>
        <dbReference type="ARBA" id="ARBA00022679"/>
    </source>
</evidence>
<dbReference type="SUPFAM" id="SSF47384">
    <property type="entry name" value="Homodimeric domain of signal transducing histidine kinase"/>
    <property type="match status" value="1"/>
</dbReference>
<evidence type="ECO:0000256" key="7">
    <source>
        <dbReference type="PROSITE-ProRule" id="PRU00169"/>
    </source>
</evidence>
<keyword evidence="8" id="KW-0175">Coiled coil</keyword>
<dbReference type="PROSITE" id="PS50109">
    <property type="entry name" value="HIS_KIN"/>
    <property type="match status" value="1"/>
</dbReference>
<evidence type="ECO:0000256" key="3">
    <source>
        <dbReference type="ARBA" id="ARBA00012438"/>
    </source>
</evidence>
<evidence type="ECO:0000256" key="9">
    <source>
        <dbReference type="SAM" id="Phobius"/>
    </source>
</evidence>
<dbReference type="Gene3D" id="3.30.565.10">
    <property type="entry name" value="Histidine kinase-like ATPase, C-terminal domain"/>
    <property type="match status" value="1"/>
</dbReference>
<dbReference type="GO" id="GO:0016020">
    <property type="term" value="C:membrane"/>
    <property type="evidence" value="ECO:0007669"/>
    <property type="project" value="UniProtKB-SubCell"/>
</dbReference>
<proteinExistence type="predicted"/>
<dbReference type="CDD" id="cd16922">
    <property type="entry name" value="HATPase_EvgS-ArcB-TorS-like"/>
    <property type="match status" value="1"/>
</dbReference>
<dbReference type="InterPro" id="IPR003660">
    <property type="entry name" value="HAMP_dom"/>
</dbReference>